<gene>
    <name evidence="2" type="ORF">AK812_SmicGene21659</name>
</gene>
<feature type="compositionally biased region" description="Basic and acidic residues" evidence="1">
    <location>
        <begin position="537"/>
        <end position="551"/>
    </location>
</feature>
<feature type="compositionally biased region" description="Basic and acidic residues" evidence="1">
    <location>
        <begin position="612"/>
        <end position="622"/>
    </location>
</feature>
<proteinExistence type="predicted"/>
<feature type="region of interest" description="Disordered" evidence="1">
    <location>
        <begin position="91"/>
        <end position="690"/>
    </location>
</feature>
<dbReference type="EMBL" id="LSRX01000478">
    <property type="protein sequence ID" value="OLP96147.1"/>
    <property type="molecule type" value="Genomic_DNA"/>
</dbReference>
<organism evidence="2 3">
    <name type="scientific">Symbiodinium microadriaticum</name>
    <name type="common">Dinoflagellate</name>
    <name type="synonym">Zooxanthella microadriatica</name>
    <dbReference type="NCBI Taxonomy" id="2951"/>
    <lineage>
        <taxon>Eukaryota</taxon>
        <taxon>Sar</taxon>
        <taxon>Alveolata</taxon>
        <taxon>Dinophyceae</taxon>
        <taxon>Suessiales</taxon>
        <taxon>Symbiodiniaceae</taxon>
        <taxon>Symbiodinium</taxon>
    </lineage>
</organism>
<keyword evidence="3" id="KW-1185">Reference proteome</keyword>
<feature type="compositionally biased region" description="Basic residues" evidence="1">
    <location>
        <begin position="91"/>
        <end position="105"/>
    </location>
</feature>
<dbReference type="SUPFAM" id="SSF53335">
    <property type="entry name" value="S-adenosyl-L-methionine-dependent methyltransferases"/>
    <property type="match status" value="1"/>
</dbReference>
<reference evidence="2 3" key="1">
    <citation type="submission" date="2016-02" db="EMBL/GenBank/DDBJ databases">
        <title>Genome analysis of coral dinoflagellate symbionts highlights evolutionary adaptations to a symbiotic lifestyle.</title>
        <authorList>
            <person name="Aranda M."/>
            <person name="Li Y."/>
            <person name="Liew Y.J."/>
            <person name="Baumgarten S."/>
            <person name="Simakov O."/>
            <person name="Wilson M."/>
            <person name="Piel J."/>
            <person name="Ashoor H."/>
            <person name="Bougouffa S."/>
            <person name="Bajic V.B."/>
            <person name="Ryu T."/>
            <person name="Ravasi T."/>
            <person name="Bayer T."/>
            <person name="Micklem G."/>
            <person name="Kim H."/>
            <person name="Bhak J."/>
            <person name="Lajeunesse T.C."/>
            <person name="Voolstra C.R."/>
        </authorList>
    </citation>
    <scope>NUCLEOTIDE SEQUENCE [LARGE SCALE GENOMIC DNA]</scope>
    <source>
        <strain evidence="2 3">CCMP2467</strain>
    </source>
</reference>
<comment type="caution">
    <text evidence="2">The sequence shown here is derived from an EMBL/GenBank/DDBJ whole genome shotgun (WGS) entry which is preliminary data.</text>
</comment>
<evidence type="ECO:0000256" key="1">
    <source>
        <dbReference type="SAM" id="MobiDB-lite"/>
    </source>
</evidence>
<feature type="compositionally biased region" description="Polar residues" evidence="1">
    <location>
        <begin position="637"/>
        <end position="646"/>
    </location>
</feature>
<sequence length="1342" mass="143624">MGRKQAADSGQQKLAFFSPTLPADSQRPAAPAAPALSAASQEKSAERVKAAKAKAAAKVSTRTDSVQTAKAKAKARTKATAKAQAKVKAKAKAKAKAKLRAKAQAKAKAQAQAKATGKSAAEVPRTTAPEAKVPEGEQGSEAVRETRTQPFAETGQDAEREPEVTPEGSAGTAEVAEESEEEGHAAQDEVVSADESELAGASSEDSQRTLELPGASAAAAALARSFSSAVSQAPEQNSGANPALSEGGFETHCHKLFPVPADAPNLPRSFELQQQSSPSSASQAEQQPPVSPEDAANGRQEDPADIQRNADQSEQMVQVAPCEASAATAKMFCPTSEQTSEILGHESAARDPAASQEDEGGALVACESRSGSGVGAESPKMFEEDELAQASALRESAAGDPTASQEDETGAPVASDSKPPKNNSRSGPGVHVDSPKMLEEDEPAQELAVALHESAAGDPAASQENESGALVATDSKRERPEQAPENRNRPGPGVGVESPEMLEGVEPAEKLIVLHESAAGDPAASQEDESGALVASDSKRERPEQAPENRSRSGPRVGVESPEMLEGVEPAEKPSVLNESAAGDPAASQEEESGVLVASDSGVGGESLEVPQEDKPVEHKLSPETPSSPSTKKRLPSSHTTATASESLVGAAGIDSQGSKRKSPGSPAASPSSEPETPPLTRRKLNQQADAATEAILSMAQEMKDKAAEWLDKQQESFFAKIKAACERHPQFFPWKAAVEDEIGQHELPPDERWIVWEQEPYEDLESFLEHLQGLNGRPKDAAANTVPSESEDSEDSAGAKILRCLAPSRQSCEASDSSDADIDPADTSDTYELQEPEGFEGSLMWRYLKQAWAQLTKDQKRHVHHSITKTSHMCSRHPTVATFCSGSGMAELAHRCLTASLKASETLLFSCEKENWKAKHLQQSVHPRLSASREHLRLPASSAAESEPCLFSDMCEVVSGEGACVVHNKRCKLETEACPTVLMVGYSCKTLSKLTPANKDKEFALRTGTGSSGETAQALLVYLRDWRPSVAILENVDEMAKDADESDNVRYFLSELDNLGYVFATKMLDSSDFGMAANRRRAWQVVLNRGSFNCGEKELNDVAQSVMKLARELAVGSWPLEDFLLDFDDPLVQQELQRREDKSPASRGLLEGWRAKHREFFQNKGIAWTALRIPEEVKLSPWFKFLTEREREILAWGILFAEQKQAAAKHSAASQESKYLAVDVSQRLDRWDGCGEAKVGAGRLLLGAESLALQGYLHGACQCSDTQKQDLAGNAFTSTVLLALLLALYANLPDYSWSDDDGKPSLPADRKRRRKVAVLPEDIASVCTKLNFESGTSDSEG</sequence>
<accession>A0A1Q9DLT6</accession>
<feature type="region of interest" description="Disordered" evidence="1">
    <location>
        <begin position="811"/>
        <end position="833"/>
    </location>
</feature>
<dbReference type="InterPro" id="IPR029063">
    <property type="entry name" value="SAM-dependent_MTases_sf"/>
</dbReference>
<feature type="compositionally biased region" description="Acidic residues" evidence="1">
    <location>
        <begin position="817"/>
        <end position="827"/>
    </location>
</feature>
<feature type="compositionally biased region" description="Low complexity" evidence="1">
    <location>
        <begin position="664"/>
        <end position="675"/>
    </location>
</feature>
<evidence type="ECO:0000313" key="2">
    <source>
        <dbReference type="EMBL" id="OLP96147.1"/>
    </source>
</evidence>
<dbReference type="Proteomes" id="UP000186817">
    <property type="component" value="Unassembled WGS sequence"/>
</dbReference>
<feature type="compositionally biased region" description="Low complexity" evidence="1">
    <location>
        <begin position="273"/>
        <end position="288"/>
    </location>
</feature>
<feature type="compositionally biased region" description="Low complexity" evidence="1">
    <location>
        <begin position="106"/>
        <end position="121"/>
    </location>
</feature>
<dbReference type="Gene3D" id="3.40.50.150">
    <property type="entry name" value="Vaccinia Virus protein VP39"/>
    <property type="match status" value="1"/>
</dbReference>
<evidence type="ECO:0000313" key="3">
    <source>
        <dbReference type="Proteomes" id="UP000186817"/>
    </source>
</evidence>
<feature type="region of interest" description="Disordered" evidence="1">
    <location>
        <begin position="1"/>
        <end position="44"/>
    </location>
</feature>
<feature type="region of interest" description="Disordered" evidence="1">
    <location>
        <begin position="777"/>
        <end position="798"/>
    </location>
</feature>
<feature type="compositionally biased region" description="Basic and acidic residues" evidence="1">
    <location>
        <begin position="474"/>
        <end position="488"/>
    </location>
</feature>
<name>A0A1Q9DLT6_SYMMI</name>
<feature type="compositionally biased region" description="Low complexity" evidence="1">
    <location>
        <begin position="22"/>
        <end position="42"/>
    </location>
</feature>
<dbReference type="Pfam" id="PF00145">
    <property type="entry name" value="DNA_methylase"/>
    <property type="match status" value="1"/>
</dbReference>
<feature type="compositionally biased region" description="Low complexity" evidence="1">
    <location>
        <begin position="215"/>
        <end position="231"/>
    </location>
</feature>
<protein>
    <submittedName>
        <fullName evidence="2">Uncharacterized protein</fullName>
    </submittedName>
</protein>
<dbReference type="GO" id="GO:0008168">
    <property type="term" value="F:methyltransferase activity"/>
    <property type="evidence" value="ECO:0007669"/>
    <property type="project" value="InterPro"/>
</dbReference>
<dbReference type="OrthoDB" id="433015at2759"/>
<feature type="region of interest" description="Disordered" evidence="1">
    <location>
        <begin position="57"/>
        <end position="79"/>
    </location>
</feature>
<dbReference type="InterPro" id="IPR001525">
    <property type="entry name" value="C5_MeTfrase"/>
</dbReference>